<dbReference type="InterPro" id="IPR052138">
    <property type="entry name" value="GATA_ZnFinger_Domain"/>
</dbReference>
<evidence type="ECO:0000259" key="6">
    <source>
        <dbReference type="PROSITE" id="PS50114"/>
    </source>
</evidence>
<evidence type="ECO:0000256" key="3">
    <source>
        <dbReference type="ARBA" id="ARBA00022833"/>
    </source>
</evidence>
<dbReference type="SUPFAM" id="SSF57716">
    <property type="entry name" value="Glucocorticoid receptor-like (DNA-binding domain)"/>
    <property type="match status" value="1"/>
</dbReference>
<dbReference type="GO" id="GO:0006355">
    <property type="term" value="P:regulation of DNA-templated transcription"/>
    <property type="evidence" value="ECO:0007669"/>
    <property type="project" value="InterPro"/>
</dbReference>
<dbReference type="AlphaFoldDB" id="B8LRB8"/>
<sequence>MAQTGWENRFCREHDDQQVNCLELALPPAMETYPFGTGVLNFEGSEGYEATSEVKMIMGSVHDHGCSPRSSAASLSLDNGLVDHKDDNIYVADHVELEGIRLNSESEKAAAGIDHPADQYDQLKYNYASLASEDEMIDTWSPHEARKDAALIINRSGAHFQSSDAEIGEPSARLDPVENYLSGGGFPVAQKESSWIRSASKSRKTLFNNEENLQEWPKLGTSFSSSTKDSTTETPLNHGVGGSRNNVPRVCVDCKTTKTPLWRSGPQGPKSLCNACGIRYRKARRALSAFGNSDHIAAEACNSTSPKRKLVDNREKRAEKFNVHFKKRSRLSIPSLKKFVPSPIHLETNSSHSAFQRVFAQDEEEAAVLLMALSCGLVHV</sequence>
<evidence type="ECO:0000256" key="2">
    <source>
        <dbReference type="ARBA" id="ARBA00022771"/>
    </source>
</evidence>
<dbReference type="Pfam" id="PF00320">
    <property type="entry name" value="GATA"/>
    <property type="match status" value="1"/>
</dbReference>
<organism evidence="7">
    <name type="scientific">Picea sitchensis</name>
    <name type="common">Sitka spruce</name>
    <name type="synonym">Pinus sitchensis</name>
    <dbReference type="NCBI Taxonomy" id="3332"/>
    <lineage>
        <taxon>Eukaryota</taxon>
        <taxon>Viridiplantae</taxon>
        <taxon>Streptophyta</taxon>
        <taxon>Embryophyta</taxon>
        <taxon>Tracheophyta</taxon>
        <taxon>Spermatophyta</taxon>
        <taxon>Pinopsida</taxon>
        <taxon>Pinidae</taxon>
        <taxon>Conifers I</taxon>
        <taxon>Pinales</taxon>
        <taxon>Pinaceae</taxon>
        <taxon>Picea</taxon>
    </lineage>
</organism>
<dbReference type="CDD" id="cd00202">
    <property type="entry name" value="ZnF_GATA"/>
    <property type="match status" value="1"/>
</dbReference>
<dbReference type="PROSITE" id="PS50114">
    <property type="entry name" value="GATA_ZN_FINGER_2"/>
    <property type="match status" value="1"/>
</dbReference>
<dbReference type="SMART" id="SM00401">
    <property type="entry name" value="ZnF_GATA"/>
    <property type="match status" value="1"/>
</dbReference>
<dbReference type="InterPro" id="IPR000679">
    <property type="entry name" value="Znf_GATA"/>
</dbReference>
<reference evidence="7" key="1">
    <citation type="submission" date="2007-06" db="EMBL/GenBank/DDBJ databases">
        <title>Full length cDNA sequences from Sitka Spruce (Picea sitchensis).</title>
        <authorList>
            <person name="Ralph S.G."/>
            <person name="Chun H.E."/>
            <person name="Liao N."/>
            <person name="Ali J."/>
            <person name="Reid K."/>
            <person name="Kolosova N."/>
            <person name="Cooper N."/>
            <person name="Cullis C."/>
            <person name="Jancsik S."/>
            <person name="Moore R."/>
            <person name="Mayo M."/>
            <person name="Wagner S."/>
            <person name="Holt R.A."/>
            <person name="Jones S.J.M."/>
            <person name="Marra M.A."/>
            <person name="Ritland C.E."/>
            <person name="Ritland K."/>
            <person name="Bohlmann J."/>
        </authorList>
    </citation>
    <scope>NUCLEOTIDE SEQUENCE</scope>
    <source>
        <tissue evidence="7">Bark</tissue>
    </source>
</reference>
<feature type="domain" description="GATA-type" evidence="6">
    <location>
        <begin position="245"/>
        <end position="281"/>
    </location>
</feature>
<protein>
    <recommendedName>
        <fullName evidence="6">GATA-type domain-containing protein</fullName>
    </recommendedName>
</protein>
<name>B8LRB8_PICSI</name>
<accession>B8LRB8</accession>
<dbReference type="PANTHER" id="PTHR47255">
    <property type="entry name" value="GATA TRANSCRIPTION FACTOR 22-RELATED"/>
    <property type="match status" value="1"/>
</dbReference>
<keyword evidence="1" id="KW-0479">Metal-binding</keyword>
<evidence type="ECO:0000256" key="1">
    <source>
        <dbReference type="ARBA" id="ARBA00022723"/>
    </source>
</evidence>
<dbReference type="PROSITE" id="PS00344">
    <property type="entry name" value="GATA_ZN_FINGER_1"/>
    <property type="match status" value="1"/>
</dbReference>
<evidence type="ECO:0000313" key="7">
    <source>
        <dbReference type="EMBL" id="ABR18198.1"/>
    </source>
</evidence>
<keyword evidence="2 4" id="KW-0863">Zinc-finger</keyword>
<dbReference type="GO" id="GO:0008270">
    <property type="term" value="F:zinc ion binding"/>
    <property type="evidence" value="ECO:0007669"/>
    <property type="project" value="UniProtKB-KW"/>
</dbReference>
<evidence type="ECO:0000256" key="5">
    <source>
        <dbReference type="SAM" id="MobiDB-lite"/>
    </source>
</evidence>
<feature type="region of interest" description="Disordered" evidence="5">
    <location>
        <begin position="219"/>
        <end position="242"/>
    </location>
</feature>
<feature type="compositionally biased region" description="Low complexity" evidence="5">
    <location>
        <begin position="221"/>
        <end position="234"/>
    </location>
</feature>
<dbReference type="PANTHER" id="PTHR47255:SF4">
    <property type="entry name" value="GATA ZINC FINGER DOMAIN-CONTAINING PROTEIN 12"/>
    <property type="match status" value="1"/>
</dbReference>
<keyword evidence="3" id="KW-0862">Zinc</keyword>
<dbReference type="InterPro" id="IPR013088">
    <property type="entry name" value="Znf_NHR/GATA"/>
</dbReference>
<evidence type="ECO:0000256" key="4">
    <source>
        <dbReference type="PROSITE-ProRule" id="PRU00094"/>
    </source>
</evidence>
<proteinExistence type="evidence at transcript level"/>
<dbReference type="GO" id="GO:0043565">
    <property type="term" value="F:sequence-specific DNA binding"/>
    <property type="evidence" value="ECO:0007669"/>
    <property type="project" value="InterPro"/>
</dbReference>
<dbReference type="Gene3D" id="3.30.50.10">
    <property type="entry name" value="Erythroid Transcription Factor GATA-1, subunit A"/>
    <property type="match status" value="1"/>
</dbReference>
<dbReference type="EMBL" id="EF678441">
    <property type="protein sequence ID" value="ABR18198.1"/>
    <property type="molecule type" value="mRNA"/>
</dbReference>